<dbReference type="EnsemblPlants" id="OPUNC01G31510.1">
    <property type="protein sequence ID" value="OPUNC01G31510.1"/>
    <property type="gene ID" value="OPUNC01G31510"/>
</dbReference>
<dbReference type="AlphaFoldDB" id="A0A0E0JP88"/>
<protein>
    <submittedName>
        <fullName evidence="2">Uncharacterized protein</fullName>
    </submittedName>
</protein>
<organism evidence="2">
    <name type="scientific">Oryza punctata</name>
    <name type="common">Red rice</name>
    <dbReference type="NCBI Taxonomy" id="4537"/>
    <lineage>
        <taxon>Eukaryota</taxon>
        <taxon>Viridiplantae</taxon>
        <taxon>Streptophyta</taxon>
        <taxon>Embryophyta</taxon>
        <taxon>Tracheophyta</taxon>
        <taxon>Spermatophyta</taxon>
        <taxon>Magnoliopsida</taxon>
        <taxon>Liliopsida</taxon>
        <taxon>Poales</taxon>
        <taxon>Poaceae</taxon>
        <taxon>BOP clade</taxon>
        <taxon>Oryzoideae</taxon>
        <taxon>Oryzeae</taxon>
        <taxon>Oryzinae</taxon>
        <taxon>Oryza</taxon>
    </lineage>
</organism>
<feature type="transmembrane region" description="Helical" evidence="1">
    <location>
        <begin position="70"/>
        <end position="89"/>
    </location>
</feature>
<proteinExistence type="predicted"/>
<keyword evidence="1" id="KW-1133">Transmembrane helix</keyword>
<keyword evidence="1" id="KW-0812">Transmembrane</keyword>
<sequence length="255" mass="28593">MSQCLSQDELLAPLLSTDPLLQVSSYSRVRTIYWLLALFLHSVNATLYLQKRLLLLENNFDCNGFFSECILPIVALIACTVYLVHLCWTSFPGKEVIFAGCTACIFYFSIAFTSLVYSNTTIAFEIVHILITIVVNILRFSSQDKIPECGWFCLTVAVAGTIIGFQWLPLRWCISVGDTKPKLHIAYKIAASVGGAFSFCDIVVGSHWVLLSQLLYHVHLYFKTSLQLHLLLVFDAEFTNGDTLVLLFMILGNVS</sequence>
<feature type="transmembrane region" description="Helical" evidence="1">
    <location>
        <begin position="122"/>
        <end position="138"/>
    </location>
</feature>
<reference evidence="2" key="2">
    <citation type="submission" date="2018-05" db="EMBL/GenBank/DDBJ databases">
        <title>OpunRS2 (Oryza punctata Reference Sequence Version 2).</title>
        <authorList>
            <person name="Zhang J."/>
            <person name="Kudrna D."/>
            <person name="Lee S."/>
            <person name="Talag J."/>
            <person name="Welchert J."/>
            <person name="Wing R.A."/>
        </authorList>
    </citation>
    <scope>NUCLEOTIDE SEQUENCE [LARGE SCALE GENOMIC DNA]</scope>
</reference>
<keyword evidence="1" id="KW-0472">Membrane</keyword>
<name>A0A0E0JP88_ORYPU</name>
<dbReference type="Proteomes" id="UP000026962">
    <property type="component" value="Chromosome 1"/>
</dbReference>
<accession>A0A0E0JP88</accession>
<dbReference type="Gramene" id="OPUNC01G31510.1">
    <property type="protein sequence ID" value="OPUNC01G31510.1"/>
    <property type="gene ID" value="OPUNC01G31510"/>
</dbReference>
<feature type="transmembrane region" description="Helical" evidence="1">
    <location>
        <begin position="96"/>
        <end position="116"/>
    </location>
</feature>
<keyword evidence="3" id="KW-1185">Reference proteome</keyword>
<evidence type="ECO:0000256" key="1">
    <source>
        <dbReference type="SAM" id="Phobius"/>
    </source>
</evidence>
<feature type="transmembrane region" description="Helical" evidence="1">
    <location>
        <begin position="189"/>
        <end position="216"/>
    </location>
</feature>
<feature type="transmembrane region" description="Helical" evidence="1">
    <location>
        <begin position="32"/>
        <end position="50"/>
    </location>
</feature>
<evidence type="ECO:0000313" key="2">
    <source>
        <dbReference type="EnsemblPlants" id="OPUNC01G31510.1"/>
    </source>
</evidence>
<feature type="transmembrane region" description="Helical" evidence="1">
    <location>
        <begin position="150"/>
        <end position="169"/>
    </location>
</feature>
<dbReference type="HOGENOM" id="CLU_1091469_0_0_1"/>
<evidence type="ECO:0000313" key="3">
    <source>
        <dbReference type="Proteomes" id="UP000026962"/>
    </source>
</evidence>
<dbReference type="OMA" id="IAFEIVH"/>
<reference evidence="2" key="1">
    <citation type="submission" date="2015-04" db="UniProtKB">
        <authorList>
            <consortium name="EnsemblPlants"/>
        </authorList>
    </citation>
    <scope>IDENTIFICATION</scope>
</reference>